<dbReference type="Proteomes" id="UP001494902">
    <property type="component" value="Unassembled WGS sequence"/>
</dbReference>
<keyword evidence="4" id="KW-1003">Cell membrane</keyword>
<evidence type="ECO:0000256" key="10">
    <source>
        <dbReference type="SAM" id="Phobius"/>
    </source>
</evidence>
<dbReference type="InterPro" id="IPR050277">
    <property type="entry name" value="Sodium:Solute_Symporter"/>
</dbReference>
<evidence type="ECO:0000256" key="9">
    <source>
        <dbReference type="RuleBase" id="RU362091"/>
    </source>
</evidence>
<dbReference type="PANTHER" id="PTHR48086:SF6">
    <property type="entry name" value="CATION_ACETATE SYMPORTER ACTP"/>
    <property type="match status" value="1"/>
</dbReference>
<comment type="caution">
    <text evidence="11">The sequence shown here is derived from an EMBL/GenBank/DDBJ whole genome shotgun (WGS) entry which is preliminary data.</text>
</comment>
<keyword evidence="8 10" id="KW-0472">Membrane</keyword>
<feature type="transmembrane region" description="Helical" evidence="10">
    <location>
        <begin position="457"/>
        <end position="478"/>
    </location>
</feature>
<dbReference type="InterPro" id="IPR001734">
    <property type="entry name" value="Na/solute_symporter"/>
</dbReference>
<feature type="transmembrane region" description="Helical" evidence="10">
    <location>
        <begin position="268"/>
        <end position="290"/>
    </location>
</feature>
<feature type="transmembrane region" description="Helical" evidence="10">
    <location>
        <begin position="394"/>
        <end position="419"/>
    </location>
</feature>
<dbReference type="CDD" id="cd11480">
    <property type="entry name" value="SLC5sbd_u4"/>
    <property type="match status" value="1"/>
</dbReference>
<dbReference type="Pfam" id="PF00474">
    <property type="entry name" value="SSF"/>
    <property type="match status" value="1"/>
</dbReference>
<feature type="transmembrane region" description="Helical" evidence="10">
    <location>
        <begin position="122"/>
        <end position="147"/>
    </location>
</feature>
<feature type="transmembrane region" description="Helical" evidence="10">
    <location>
        <begin position="153"/>
        <end position="174"/>
    </location>
</feature>
<evidence type="ECO:0000313" key="11">
    <source>
        <dbReference type="EMBL" id="MEQ3549624.1"/>
    </source>
</evidence>
<comment type="subcellular location">
    <subcellularLocation>
        <location evidence="1">Cell membrane</location>
        <topology evidence="1">Multi-pass membrane protein</topology>
    </subcellularLocation>
</comment>
<keyword evidence="3" id="KW-0813">Transport</keyword>
<evidence type="ECO:0000256" key="5">
    <source>
        <dbReference type="ARBA" id="ARBA00022692"/>
    </source>
</evidence>
<protein>
    <submittedName>
        <fullName evidence="11">Cation acetate symporter</fullName>
    </submittedName>
</protein>
<organism evidence="11 12">
    <name type="scientific">Pseudonocardia nematodicida</name>
    <dbReference type="NCBI Taxonomy" id="1206997"/>
    <lineage>
        <taxon>Bacteria</taxon>
        <taxon>Bacillati</taxon>
        <taxon>Actinomycetota</taxon>
        <taxon>Actinomycetes</taxon>
        <taxon>Pseudonocardiales</taxon>
        <taxon>Pseudonocardiaceae</taxon>
        <taxon>Pseudonocardia</taxon>
    </lineage>
</organism>
<evidence type="ECO:0000256" key="4">
    <source>
        <dbReference type="ARBA" id="ARBA00022475"/>
    </source>
</evidence>
<keyword evidence="12" id="KW-1185">Reference proteome</keyword>
<feature type="transmembrane region" description="Helical" evidence="10">
    <location>
        <begin position="181"/>
        <end position="200"/>
    </location>
</feature>
<keyword evidence="6" id="KW-0769">Symport</keyword>
<gene>
    <name evidence="11" type="ORF">WIS52_03985</name>
</gene>
<dbReference type="RefSeq" id="WP_349296692.1">
    <property type="nucleotide sequence ID" value="NZ_JBEDNQ010000001.1"/>
</dbReference>
<dbReference type="EMBL" id="JBEDNQ010000001">
    <property type="protein sequence ID" value="MEQ3549624.1"/>
    <property type="molecule type" value="Genomic_DNA"/>
</dbReference>
<evidence type="ECO:0000256" key="1">
    <source>
        <dbReference type="ARBA" id="ARBA00004651"/>
    </source>
</evidence>
<keyword evidence="7 10" id="KW-1133">Transmembrane helix</keyword>
<evidence type="ECO:0000256" key="3">
    <source>
        <dbReference type="ARBA" id="ARBA00022448"/>
    </source>
</evidence>
<evidence type="ECO:0000256" key="6">
    <source>
        <dbReference type="ARBA" id="ARBA00022847"/>
    </source>
</evidence>
<feature type="transmembrane region" description="Helical" evidence="10">
    <location>
        <begin position="369"/>
        <end position="388"/>
    </location>
</feature>
<sequence length="515" mass="52658">MNASPLTLAVFAGVIALTLGITFWAGRRNTGAGDHYVAGGRLTGSQNGLAITGDLVSAAAFLGTVGLFATQGVSSYFYIVGPFVAFVILLTVLAEPLRNLGRFTMADVVAGRFRSRGVRASMAVNSLLVTIFYMIAQLVAAGALISLLLGVDYAVAVLVVGVLMTAYIAIGGMLATTWIQIVQAVMLLGCMALLVVLILARFGFDPMAMFAAAADSGAKDLFTSPSGLLPGLDLLSLAIAVGLGTAALPHILIRFLTVPDGREARRSMNYALVWIGLSFAAVPVIGYGAVALLGQEAITDAAASGNLATLQVSDLLGGPVLFALVAAVAFAVILATVSGLVIAGSGALAHDLYSSILRRGRATEREQVVAGRAASVAVSLVAIAVSLGAQNTNISVLGVLAVVVAASANIPVLVLLLFWKRLTSAGVIWGIASGVGSAVLLILVGPQVLGDGALFPLTYPSLASVPIGFLGCWLGSVLGGRRHRDDQSSFEEMQVRAALGVTTSGGEAPVDRTTP</sequence>
<feature type="transmembrane region" description="Helical" evidence="10">
    <location>
        <begin position="320"/>
        <end position="348"/>
    </location>
</feature>
<dbReference type="Gene3D" id="1.20.1730.10">
    <property type="entry name" value="Sodium/glucose cotransporter"/>
    <property type="match status" value="1"/>
</dbReference>
<evidence type="ECO:0000313" key="12">
    <source>
        <dbReference type="Proteomes" id="UP001494902"/>
    </source>
</evidence>
<reference evidence="11 12" key="1">
    <citation type="submission" date="2024-03" db="EMBL/GenBank/DDBJ databases">
        <title>Draft genome sequence of Pseudonocardia nematodicida JCM 31783.</title>
        <authorList>
            <person name="Butdee W."/>
            <person name="Duangmal K."/>
        </authorList>
    </citation>
    <scope>NUCLEOTIDE SEQUENCE [LARGE SCALE GENOMIC DNA]</scope>
    <source>
        <strain evidence="11 12">JCM 31783</strain>
    </source>
</reference>
<feature type="transmembrane region" description="Helical" evidence="10">
    <location>
        <begin position="426"/>
        <end position="445"/>
    </location>
</feature>
<keyword evidence="5 10" id="KW-0812">Transmembrane</keyword>
<feature type="transmembrane region" description="Helical" evidence="10">
    <location>
        <begin position="75"/>
        <end position="94"/>
    </location>
</feature>
<evidence type="ECO:0000256" key="2">
    <source>
        <dbReference type="ARBA" id="ARBA00006434"/>
    </source>
</evidence>
<accession>A0ABV1K5B3</accession>
<evidence type="ECO:0000256" key="8">
    <source>
        <dbReference type="ARBA" id="ARBA00023136"/>
    </source>
</evidence>
<dbReference type="PANTHER" id="PTHR48086">
    <property type="entry name" value="SODIUM/PROLINE SYMPORTER-RELATED"/>
    <property type="match status" value="1"/>
</dbReference>
<feature type="transmembrane region" description="Helical" evidence="10">
    <location>
        <begin position="6"/>
        <end position="26"/>
    </location>
</feature>
<dbReference type="PROSITE" id="PS50283">
    <property type="entry name" value="NA_SOLUT_SYMP_3"/>
    <property type="match status" value="1"/>
</dbReference>
<proteinExistence type="inferred from homology"/>
<evidence type="ECO:0000256" key="7">
    <source>
        <dbReference type="ARBA" id="ARBA00022989"/>
    </source>
</evidence>
<name>A0ABV1K5B3_9PSEU</name>
<feature type="transmembrane region" description="Helical" evidence="10">
    <location>
        <begin position="234"/>
        <end position="256"/>
    </location>
</feature>
<dbReference type="InterPro" id="IPR038377">
    <property type="entry name" value="Na/Glc_symporter_sf"/>
</dbReference>
<feature type="transmembrane region" description="Helical" evidence="10">
    <location>
        <begin position="47"/>
        <end position="69"/>
    </location>
</feature>
<comment type="similarity">
    <text evidence="2 9">Belongs to the sodium:solute symporter (SSF) (TC 2.A.21) family.</text>
</comment>